<comment type="caution">
    <text evidence="1">The sequence shown here is derived from an EMBL/GenBank/DDBJ whole genome shotgun (WGS) entry which is preliminary data.</text>
</comment>
<dbReference type="Proteomes" id="UP001239111">
    <property type="component" value="Chromosome 3"/>
</dbReference>
<sequence>MSVEYQLRSLLSNRTIWESLLESVSYIKKNRDIKPKAITDIHDAEIYRNTRSPDDSKEDVIVLKASVNIDGGSMHGTTRFSLWPILFLINELPQKLRLKTTILAAVLLTCCEPNFHLMNSFVGSFLQQIDGFMNQGMLFFDKLQRKSYRIFLKPIIFAVDTVARPILQARKQYNAHHGCSWCYAFGEKIGSMRFFKKHGTPLRSQEVYLDDLKKRKHVKRGKNGEKVYRGVRGNSRIAELLPDLDNIWGYPPEYMHGVCLGVSKQFWGFLNDSR</sequence>
<evidence type="ECO:0000313" key="1">
    <source>
        <dbReference type="EMBL" id="KAJ8670914.1"/>
    </source>
</evidence>
<name>A0ACC2NI50_9HYME</name>
<keyword evidence="2" id="KW-1185">Reference proteome</keyword>
<organism evidence="1 2">
    <name type="scientific">Eretmocerus hayati</name>
    <dbReference type="NCBI Taxonomy" id="131215"/>
    <lineage>
        <taxon>Eukaryota</taxon>
        <taxon>Metazoa</taxon>
        <taxon>Ecdysozoa</taxon>
        <taxon>Arthropoda</taxon>
        <taxon>Hexapoda</taxon>
        <taxon>Insecta</taxon>
        <taxon>Pterygota</taxon>
        <taxon>Neoptera</taxon>
        <taxon>Endopterygota</taxon>
        <taxon>Hymenoptera</taxon>
        <taxon>Apocrita</taxon>
        <taxon>Proctotrupomorpha</taxon>
        <taxon>Chalcidoidea</taxon>
        <taxon>Aphelinidae</taxon>
        <taxon>Aphelininae</taxon>
        <taxon>Eretmocerus</taxon>
    </lineage>
</organism>
<evidence type="ECO:0000313" key="2">
    <source>
        <dbReference type="Proteomes" id="UP001239111"/>
    </source>
</evidence>
<gene>
    <name evidence="1" type="ORF">QAD02_002173</name>
</gene>
<accession>A0ACC2NI50</accession>
<proteinExistence type="predicted"/>
<protein>
    <submittedName>
        <fullName evidence="1">Uncharacterized protein</fullName>
    </submittedName>
</protein>
<reference evidence="1" key="1">
    <citation type="submission" date="2023-04" db="EMBL/GenBank/DDBJ databases">
        <title>A chromosome-level genome assembly of the parasitoid wasp Eretmocerus hayati.</title>
        <authorList>
            <person name="Zhong Y."/>
            <person name="Liu S."/>
            <person name="Liu Y."/>
        </authorList>
    </citation>
    <scope>NUCLEOTIDE SEQUENCE</scope>
    <source>
        <strain evidence="1">ZJU_SS_LIU_2023</strain>
    </source>
</reference>
<dbReference type="EMBL" id="CM056743">
    <property type="protein sequence ID" value="KAJ8670914.1"/>
    <property type="molecule type" value="Genomic_DNA"/>
</dbReference>